<proteinExistence type="predicted"/>
<dbReference type="Proteomes" id="UP001231518">
    <property type="component" value="Chromosome 5"/>
</dbReference>
<organism evidence="2 3">
    <name type="scientific">Mythimna separata</name>
    <name type="common">Oriental armyworm</name>
    <name type="synonym">Pseudaletia separata</name>
    <dbReference type="NCBI Taxonomy" id="271217"/>
    <lineage>
        <taxon>Eukaryota</taxon>
        <taxon>Metazoa</taxon>
        <taxon>Ecdysozoa</taxon>
        <taxon>Arthropoda</taxon>
        <taxon>Hexapoda</taxon>
        <taxon>Insecta</taxon>
        <taxon>Pterygota</taxon>
        <taxon>Neoptera</taxon>
        <taxon>Endopterygota</taxon>
        <taxon>Lepidoptera</taxon>
        <taxon>Glossata</taxon>
        <taxon>Ditrysia</taxon>
        <taxon>Noctuoidea</taxon>
        <taxon>Noctuidae</taxon>
        <taxon>Noctuinae</taxon>
        <taxon>Hadenini</taxon>
        <taxon>Mythimna</taxon>
    </lineage>
</organism>
<gene>
    <name evidence="2" type="ORF">PYW07_014423</name>
</gene>
<dbReference type="AlphaFoldDB" id="A0AAD7Z198"/>
<evidence type="ECO:0000256" key="1">
    <source>
        <dbReference type="SAM" id="Phobius"/>
    </source>
</evidence>
<name>A0AAD7Z198_MYTSE</name>
<protein>
    <submittedName>
        <fullName evidence="2">Uncharacterized protein</fullName>
    </submittedName>
</protein>
<keyword evidence="1" id="KW-1133">Transmembrane helix</keyword>
<reference evidence="2" key="1">
    <citation type="submission" date="2023-03" db="EMBL/GenBank/DDBJ databases">
        <title>Chromosome-level genomes of two armyworms, Mythimna separata and Mythimna loreyi, provide insights into the biosynthesis and reception of sex pheromones.</title>
        <authorList>
            <person name="Zhao H."/>
        </authorList>
    </citation>
    <scope>NUCLEOTIDE SEQUENCE</scope>
    <source>
        <strain evidence="2">BeijingLab</strain>
        <tissue evidence="2">Pupa</tissue>
    </source>
</reference>
<evidence type="ECO:0000313" key="3">
    <source>
        <dbReference type="Proteomes" id="UP001231518"/>
    </source>
</evidence>
<keyword evidence="3" id="KW-1185">Reference proteome</keyword>
<keyword evidence="1" id="KW-0812">Transmembrane</keyword>
<accession>A0AAD7Z198</accession>
<keyword evidence="1" id="KW-0472">Membrane</keyword>
<comment type="caution">
    <text evidence="2">The sequence shown here is derived from an EMBL/GenBank/DDBJ whole genome shotgun (WGS) entry which is preliminary data.</text>
</comment>
<dbReference type="EMBL" id="JARGEI010000003">
    <property type="protein sequence ID" value="KAJ8733872.1"/>
    <property type="molecule type" value="Genomic_DNA"/>
</dbReference>
<feature type="transmembrane region" description="Helical" evidence="1">
    <location>
        <begin position="108"/>
        <end position="132"/>
    </location>
</feature>
<sequence length="147" mass="15636">MFLRRRLKNARYSLLDGTCKVISVHWSSSRAGGVACRGAGRGGVRGGAADSGAGASAPSEKGHCGGPGVVSAVTSRAGADNLPPAPPRGTYTTRRYIRQREQMILKEISFHVICYVKMFLLIVSSPSVIYFLHPVPHGLGRSCTGHE</sequence>
<evidence type="ECO:0000313" key="2">
    <source>
        <dbReference type="EMBL" id="KAJ8733872.1"/>
    </source>
</evidence>